<accession>A0ABR9WC52</accession>
<comment type="caution">
    <text evidence="1">The sequence shown here is derived from an EMBL/GenBank/DDBJ whole genome shotgun (WGS) entry which is preliminary data.</text>
</comment>
<dbReference type="RefSeq" id="WP_194120188.1">
    <property type="nucleotide sequence ID" value="NZ_JACYGY010000001.1"/>
</dbReference>
<sequence>MHLIEKTKQFFKEKLDTISQLDFGWDNRLYDFYLIFGQNEENKSPWITTNWESDFEPYFNLLIKQTACSNDSGIRATKYKSEKRFSKKDNKEFIYHSDIKLGRLKWDNKSHGKWTTPDNIENYFLNFELWTPIWTICDKRQSPPDIYISMSNQRDFENKLDIKFGYFIVVAIAKNLQIDSKPIIKKLSERINSKATILKTRKWDKPEKAGDWTFSNWIQDTFSNGIYKGQSLHTFDFGELEFEPVWEIIYRQK</sequence>
<name>A0ABR9WC52_9BACT</name>
<reference evidence="2" key="1">
    <citation type="submission" date="2023-07" db="EMBL/GenBank/DDBJ databases">
        <title>Dyadobacter sp. nov 'subterranea' isolated from contaminted grondwater.</title>
        <authorList>
            <person name="Szabo I."/>
            <person name="Al-Omari J."/>
            <person name="Szerdahelyi S.G."/>
            <person name="Rado J."/>
        </authorList>
    </citation>
    <scope>NUCLEOTIDE SEQUENCE [LARGE SCALE GENOMIC DNA]</scope>
    <source>
        <strain evidence="2">UP-52</strain>
    </source>
</reference>
<proteinExistence type="predicted"/>
<protein>
    <submittedName>
        <fullName evidence="1">Uncharacterized protein</fullName>
    </submittedName>
</protein>
<evidence type="ECO:0000313" key="1">
    <source>
        <dbReference type="EMBL" id="MBE9461946.1"/>
    </source>
</evidence>
<evidence type="ECO:0000313" key="2">
    <source>
        <dbReference type="Proteomes" id="UP000634134"/>
    </source>
</evidence>
<keyword evidence="2" id="KW-1185">Reference proteome</keyword>
<gene>
    <name evidence="1" type="ORF">IEE83_08635</name>
</gene>
<organism evidence="1 2">
    <name type="scientific">Dyadobacter subterraneus</name>
    <dbReference type="NCBI Taxonomy" id="2773304"/>
    <lineage>
        <taxon>Bacteria</taxon>
        <taxon>Pseudomonadati</taxon>
        <taxon>Bacteroidota</taxon>
        <taxon>Cytophagia</taxon>
        <taxon>Cytophagales</taxon>
        <taxon>Spirosomataceae</taxon>
        <taxon>Dyadobacter</taxon>
    </lineage>
</organism>
<dbReference type="EMBL" id="JACYGY010000001">
    <property type="protein sequence ID" value="MBE9461946.1"/>
    <property type="molecule type" value="Genomic_DNA"/>
</dbReference>
<dbReference type="Proteomes" id="UP000634134">
    <property type="component" value="Unassembled WGS sequence"/>
</dbReference>